<evidence type="ECO:0000256" key="5">
    <source>
        <dbReference type="ARBA" id="ARBA00023002"/>
    </source>
</evidence>
<name>A0A316V1Y0_9BASI</name>
<feature type="domain" description="Catalase core" evidence="9">
    <location>
        <begin position="17"/>
        <end position="401"/>
    </location>
</feature>
<dbReference type="InterPro" id="IPR010582">
    <property type="entry name" value="Catalase_immune_responsive"/>
</dbReference>
<dbReference type="Pfam" id="PF00199">
    <property type="entry name" value="Catalase"/>
    <property type="match status" value="1"/>
</dbReference>
<proteinExistence type="inferred from homology"/>
<dbReference type="GO" id="GO:0020037">
    <property type="term" value="F:heme binding"/>
    <property type="evidence" value="ECO:0007669"/>
    <property type="project" value="InterPro"/>
</dbReference>
<evidence type="ECO:0000259" key="9">
    <source>
        <dbReference type="SMART" id="SM01060"/>
    </source>
</evidence>
<dbReference type="GO" id="GO:0005739">
    <property type="term" value="C:mitochondrion"/>
    <property type="evidence" value="ECO:0007669"/>
    <property type="project" value="TreeGrafter"/>
</dbReference>
<dbReference type="PIRSF" id="PIRSF038928">
    <property type="entry name" value="Catalase_clade1-3"/>
    <property type="match status" value="1"/>
</dbReference>
<keyword evidence="6 8" id="KW-0408">Iron</keyword>
<evidence type="ECO:0000313" key="10">
    <source>
        <dbReference type="EMBL" id="PWN31560.1"/>
    </source>
</evidence>
<dbReference type="GO" id="GO:0042542">
    <property type="term" value="P:response to hydrogen peroxide"/>
    <property type="evidence" value="ECO:0007669"/>
    <property type="project" value="TreeGrafter"/>
</dbReference>
<evidence type="ECO:0000256" key="6">
    <source>
        <dbReference type="ARBA" id="ARBA00023004"/>
    </source>
</evidence>
<comment type="similarity">
    <text evidence="1">Belongs to the catalase family.</text>
</comment>
<dbReference type="STRING" id="1280837.A0A316V1Y0"/>
<dbReference type="PROSITE" id="PS00438">
    <property type="entry name" value="CATALASE_2"/>
    <property type="match status" value="1"/>
</dbReference>
<dbReference type="GO" id="GO:0046872">
    <property type="term" value="F:metal ion binding"/>
    <property type="evidence" value="ECO:0007669"/>
    <property type="project" value="UniProtKB-KW"/>
</dbReference>
<accession>A0A316V1Y0</accession>
<evidence type="ECO:0000256" key="8">
    <source>
        <dbReference type="PIRSR" id="PIRSR038928-2"/>
    </source>
</evidence>
<dbReference type="GeneID" id="37021767"/>
<keyword evidence="7" id="KW-0376">Hydrogen peroxide</keyword>
<dbReference type="Proteomes" id="UP000245771">
    <property type="component" value="Unassembled WGS sequence"/>
</dbReference>
<dbReference type="InterPro" id="IPR011614">
    <property type="entry name" value="Catalase_core"/>
</dbReference>
<dbReference type="OrthoDB" id="6880011at2759"/>
<dbReference type="GO" id="GO:0004096">
    <property type="term" value="F:catalase activity"/>
    <property type="evidence" value="ECO:0007669"/>
    <property type="project" value="UniProtKB-EC"/>
</dbReference>
<evidence type="ECO:0000256" key="3">
    <source>
        <dbReference type="ARBA" id="ARBA00022617"/>
    </source>
</evidence>
<keyword evidence="3 8" id="KW-0349">Heme</keyword>
<evidence type="ECO:0000256" key="7">
    <source>
        <dbReference type="ARBA" id="ARBA00023324"/>
    </source>
</evidence>
<dbReference type="RefSeq" id="XP_025351862.1">
    <property type="nucleotide sequence ID" value="XM_025499986.1"/>
</dbReference>
<comment type="cofactor">
    <cofactor evidence="8">
        <name>heme</name>
        <dbReference type="ChEBI" id="CHEBI:30413"/>
    </cofactor>
</comment>
<dbReference type="PROSITE" id="PS51402">
    <property type="entry name" value="CATALASE_3"/>
    <property type="match status" value="1"/>
</dbReference>
<protein>
    <submittedName>
        <fullName evidence="10">Catalase-domain-containing protein</fullName>
    </submittedName>
</protein>
<dbReference type="InterPro" id="IPR018028">
    <property type="entry name" value="Catalase"/>
</dbReference>
<sequence>MVKQAQGDPHDMGGVYSMASGISVPSANAFQRAGERGPVLLQDAHLIELLSHFNRERIPERVVHAKGSGAHGTFTCTDDISDLCMTDLFSKKGNSCPLTIRFSTVGGEAGSTDAARDSRGFSIKLKTQEGNMDWVFLNSPVFFIRDPTKFVFINHVAKRDPRSHLGLADDSTMFWDFFGTNPEAAHQFTYIFGSRGIPKSWRHLNGYSCHTYKMYNKKGEWVFVQVHFKSAQGVEGLTEEEAAKVSPDHAQRDLFENIEKGNFPKWKIGVQTMTEEQAEKSGINVLDMTKTWPYDKYPIRWFGEMELNENPCNYFAEVEQSAFSPANMVPGFASSADPVLQARLFAYADAARYRVGANWQQLPVNKAMVQYPYMNFARDGAHAVDNQGARPNYPSSLYPLDYKPDPVPYTKLYSKHESEAVMSLSEISDADFAGPKTLYTKVFSDEERQRFVKDVSNSMNKVRPDCKKHVFTRALAVWKRVDETLAQQISQKLVLN</sequence>
<dbReference type="InterPro" id="IPR024708">
    <property type="entry name" value="Catalase_AS"/>
</dbReference>
<evidence type="ECO:0000256" key="1">
    <source>
        <dbReference type="ARBA" id="ARBA00005329"/>
    </source>
</evidence>
<reference evidence="10 11" key="1">
    <citation type="journal article" date="2018" name="Mol. Biol. Evol.">
        <title>Broad Genomic Sampling Reveals a Smut Pathogenic Ancestry of the Fungal Clade Ustilaginomycotina.</title>
        <authorList>
            <person name="Kijpornyongpan T."/>
            <person name="Mondo S.J."/>
            <person name="Barry K."/>
            <person name="Sandor L."/>
            <person name="Lee J."/>
            <person name="Lipzen A."/>
            <person name="Pangilinan J."/>
            <person name="LaButti K."/>
            <person name="Hainaut M."/>
            <person name="Henrissat B."/>
            <person name="Grigoriev I.V."/>
            <person name="Spatafora J.W."/>
            <person name="Aime M.C."/>
        </authorList>
    </citation>
    <scope>NUCLEOTIDE SEQUENCE [LARGE SCALE GENOMIC DNA]</scope>
    <source>
        <strain evidence="10 11">MCA 3882</strain>
    </source>
</reference>
<keyword evidence="4 8" id="KW-0479">Metal-binding</keyword>
<dbReference type="SMART" id="SM01060">
    <property type="entry name" value="Catalase"/>
    <property type="match status" value="1"/>
</dbReference>
<dbReference type="AlphaFoldDB" id="A0A316V1Y0"/>
<dbReference type="InterPro" id="IPR024711">
    <property type="entry name" value="Catalase_clade1/3"/>
</dbReference>
<feature type="binding site" description="axial binding residue" evidence="8">
    <location>
        <position position="347"/>
    </location>
    <ligand>
        <name>heme</name>
        <dbReference type="ChEBI" id="CHEBI:30413"/>
    </ligand>
    <ligandPart>
        <name>Fe</name>
        <dbReference type="ChEBI" id="CHEBI:18248"/>
    </ligandPart>
</feature>
<dbReference type="PANTHER" id="PTHR11465">
    <property type="entry name" value="CATALASE"/>
    <property type="match status" value="1"/>
</dbReference>
<dbReference type="PANTHER" id="PTHR11465:SF62">
    <property type="entry name" value="CATALASE T"/>
    <property type="match status" value="1"/>
</dbReference>
<dbReference type="SUPFAM" id="SSF56634">
    <property type="entry name" value="Heme-dependent catalase-like"/>
    <property type="match status" value="1"/>
</dbReference>
<keyword evidence="5" id="KW-0560">Oxidoreductase</keyword>
<keyword evidence="11" id="KW-1185">Reference proteome</keyword>
<dbReference type="InParanoid" id="A0A316V1Y0"/>
<evidence type="ECO:0000256" key="2">
    <source>
        <dbReference type="ARBA" id="ARBA00022559"/>
    </source>
</evidence>
<evidence type="ECO:0000256" key="4">
    <source>
        <dbReference type="ARBA" id="ARBA00022723"/>
    </source>
</evidence>
<dbReference type="GO" id="GO:0005777">
    <property type="term" value="C:peroxisome"/>
    <property type="evidence" value="ECO:0007669"/>
    <property type="project" value="TreeGrafter"/>
</dbReference>
<dbReference type="InterPro" id="IPR020835">
    <property type="entry name" value="Catalase_sf"/>
</dbReference>
<keyword evidence="2" id="KW-0575">Peroxidase</keyword>
<dbReference type="GO" id="GO:0042744">
    <property type="term" value="P:hydrogen peroxide catabolic process"/>
    <property type="evidence" value="ECO:0007669"/>
    <property type="project" value="UniProtKB-KW"/>
</dbReference>
<evidence type="ECO:0000313" key="11">
    <source>
        <dbReference type="Proteomes" id="UP000245771"/>
    </source>
</evidence>
<organism evidence="10 11">
    <name type="scientific">Meira miltonrushii</name>
    <dbReference type="NCBI Taxonomy" id="1280837"/>
    <lineage>
        <taxon>Eukaryota</taxon>
        <taxon>Fungi</taxon>
        <taxon>Dikarya</taxon>
        <taxon>Basidiomycota</taxon>
        <taxon>Ustilaginomycotina</taxon>
        <taxon>Exobasidiomycetes</taxon>
        <taxon>Exobasidiales</taxon>
        <taxon>Brachybasidiaceae</taxon>
        <taxon>Meira</taxon>
    </lineage>
</organism>
<dbReference type="PRINTS" id="PR00067">
    <property type="entry name" value="CATALASE"/>
</dbReference>
<dbReference type="EMBL" id="KZ819607">
    <property type="protein sequence ID" value="PWN31560.1"/>
    <property type="molecule type" value="Genomic_DNA"/>
</dbReference>
<dbReference type="Gene3D" id="2.40.180.10">
    <property type="entry name" value="Catalase core domain"/>
    <property type="match status" value="1"/>
</dbReference>
<gene>
    <name evidence="10" type="ORF">FA14DRAFT_165949</name>
</gene>
<dbReference type="Pfam" id="PF06628">
    <property type="entry name" value="Catalase-rel"/>
    <property type="match status" value="1"/>
</dbReference>